<dbReference type="EMBL" id="AGUF01000057">
    <property type="protein sequence ID" value="EHK64804.1"/>
    <property type="molecule type" value="Genomic_DNA"/>
</dbReference>
<dbReference type="Pfam" id="PF15943">
    <property type="entry name" value="YdaS_toxin"/>
    <property type="match status" value="1"/>
</dbReference>
<dbReference type="Gene3D" id="1.10.260.40">
    <property type="entry name" value="lambda repressor-like DNA-binding domains"/>
    <property type="match status" value="1"/>
</dbReference>
<dbReference type="SUPFAM" id="SSF47413">
    <property type="entry name" value="lambda repressor-like DNA-binding domains"/>
    <property type="match status" value="1"/>
</dbReference>
<dbReference type="Proteomes" id="UP000003113">
    <property type="component" value="Unassembled WGS sequence"/>
</dbReference>
<evidence type="ECO:0000313" key="2">
    <source>
        <dbReference type="Proteomes" id="UP000003113"/>
    </source>
</evidence>
<name>H0F9Z7_9BURK</name>
<dbReference type="GO" id="GO:0003677">
    <property type="term" value="F:DNA binding"/>
    <property type="evidence" value="ECO:0007669"/>
    <property type="project" value="InterPro"/>
</dbReference>
<evidence type="ECO:0000313" key="1">
    <source>
        <dbReference type="EMBL" id="EHK64804.1"/>
    </source>
</evidence>
<reference evidence="1 2" key="1">
    <citation type="journal article" date="2012" name="J. Bacteriol.">
        <title>Genome sequence of the highly efficient arsenite-oxidizing bacterium Achromobacter arsenitoxydans SY8.</title>
        <authorList>
            <person name="Li X."/>
            <person name="Hu Y."/>
            <person name="Gong J."/>
            <person name="Lin Y."/>
            <person name="Johnstone L."/>
            <person name="Rensing C."/>
            <person name="Wang G."/>
        </authorList>
    </citation>
    <scope>NUCLEOTIDE SEQUENCE [LARGE SCALE GENOMIC DNA]</scope>
    <source>
        <strain evidence="1 2">SY8</strain>
    </source>
</reference>
<comment type="caution">
    <text evidence="1">The sequence shown here is derived from an EMBL/GenBank/DDBJ whole genome shotgun (WGS) entry which is preliminary data.</text>
</comment>
<gene>
    <name evidence="1" type="ORF">KYC_18375</name>
</gene>
<sequence length="89" mass="9933">MTLVQFKHRPALAAAIELAGSKAALARMIDVLPQQIGNWLMRDKEIDPVYCARIESSLGGRVTRPQLRPDDWQTVWPELASAIKEPSHA</sequence>
<organism evidence="1 2">
    <name type="scientific">Achromobacter arsenitoxydans SY8</name>
    <dbReference type="NCBI Taxonomy" id="477184"/>
    <lineage>
        <taxon>Bacteria</taxon>
        <taxon>Pseudomonadati</taxon>
        <taxon>Pseudomonadota</taxon>
        <taxon>Betaproteobacteria</taxon>
        <taxon>Burkholderiales</taxon>
        <taxon>Alcaligenaceae</taxon>
        <taxon>Achromobacter</taxon>
    </lineage>
</organism>
<dbReference type="AlphaFoldDB" id="H0F9Z7"/>
<keyword evidence="2" id="KW-1185">Reference proteome</keyword>
<dbReference type="PATRIC" id="fig|477184.5.peg.3613"/>
<accession>H0F9Z7</accession>
<protein>
    <submittedName>
        <fullName evidence="1">Uncharacterized protein</fullName>
    </submittedName>
</protein>
<dbReference type="RefSeq" id="WP_008165006.1">
    <property type="nucleotide sequence ID" value="NZ_AGUF01000057.1"/>
</dbReference>
<dbReference type="OrthoDB" id="6446140at2"/>
<dbReference type="InterPro" id="IPR010982">
    <property type="entry name" value="Lambda_DNA-bd_dom_sf"/>
</dbReference>
<proteinExistence type="predicted"/>
<dbReference type="InterPro" id="IPR031856">
    <property type="entry name" value="YdaS_toxin-like"/>
</dbReference>